<keyword evidence="3" id="KW-1185">Reference proteome</keyword>
<keyword evidence="1" id="KW-0472">Membrane</keyword>
<evidence type="ECO:0000313" key="2">
    <source>
        <dbReference type="EMBL" id="NDJ18153.1"/>
    </source>
</evidence>
<comment type="caution">
    <text evidence="2">The sequence shown here is derived from an EMBL/GenBank/DDBJ whole genome shotgun (WGS) entry which is preliminary data.</text>
</comment>
<dbReference type="Pfam" id="PF05421">
    <property type="entry name" value="DUF751"/>
    <property type="match status" value="1"/>
</dbReference>
<evidence type="ECO:0000256" key="1">
    <source>
        <dbReference type="SAM" id="Phobius"/>
    </source>
</evidence>
<gene>
    <name evidence="2" type="ORF">GS601_12775</name>
</gene>
<protein>
    <submittedName>
        <fullName evidence="2">DUF751 domain-containing protein</fullName>
    </submittedName>
</protein>
<dbReference type="AlphaFoldDB" id="A0A8J8CIQ3"/>
<accession>A0A8J8CIQ3</accession>
<dbReference type="InterPro" id="IPR008470">
    <property type="entry name" value="Uncharacterised_Ycf33"/>
</dbReference>
<sequence length="64" mass="6900">MQDLWNTVSKYPRLVAGLMVGVILFALAPLAPLLKNPVTAVAVIGFFVAGFAFFTFTLRAMLGI</sequence>
<keyword evidence="1" id="KW-0812">Transmembrane</keyword>
<dbReference type="RefSeq" id="WP_162423676.1">
    <property type="nucleotide sequence ID" value="NZ_WVIE01000013.1"/>
</dbReference>
<name>A0A8J8CIQ3_9CYAN</name>
<feature type="transmembrane region" description="Helical" evidence="1">
    <location>
        <begin position="12"/>
        <end position="34"/>
    </location>
</feature>
<proteinExistence type="predicted"/>
<evidence type="ECO:0000313" key="3">
    <source>
        <dbReference type="Proteomes" id="UP000646053"/>
    </source>
</evidence>
<feature type="transmembrane region" description="Helical" evidence="1">
    <location>
        <begin position="40"/>
        <end position="62"/>
    </location>
</feature>
<dbReference type="Proteomes" id="UP000646053">
    <property type="component" value="Unassembled WGS sequence"/>
</dbReference>
<dbReference type="EMBL" id="WVIE01000013">
    <property type="protein sequence ID" value="NDJ18153.1"/>
    <property type="molecule type" value="Genomic_DNA"/>
</dbReference>
<keyword evidence="1" id="KW-1133">Transmembrane helix</keyword>
<reference evidence="2" key="1">
    <citation type="submission" date="2019-12" db="EMBL/GenBank/DDBJ databases">
        <title>High-Quality draft genome sequences of three cyanobacteria isolated from the limestone walls of the Old Cathedral of Coimbra.</title>
        <authorList>
            <person name="Tiago I."/>
            <person name="Soares F."/>
            <person name="Portugal A."/>
        </authorList>
    </citation>
    <scope>NUCLEOTIDE SEQUENCE</scope>
    <source>
        <strain evidence="2">A</strain>
    </source>
</reference>
<organism evidence="2 3">
    <name type="scientific">Myxacorys almedinensis A</name>
    <dbReference type="NCBI Taxonomy" id="2690445"/>
    <lineage>
        <taxon>Bacteria</taxon>
        <taxon>Bacillati</taxon>
        <taxon>Cyanobacteriota</taxon>
        <taxon>Cyanophyceae</taxon>
        <taxon>Leptolyngbyales</taxon>
        <taxon>Leptolyngbyaceae</taxon>
        <taxon>Myxacorys</taxon>
        <taxon>Myxacorys almedinensis</taxon>
    </lineage>
</organism>